<sequence length="156" mass="17004">MAGTLYRPRVKSFWALVSRLLCRHKNYRTDCAAAAAEEDDGEKSSLLTIRTSLEALLVTDGADDDDVVDATAVVCRSASRCVKKDGQLIKAAIRLSPGLPRPVVARPADCSVTTSSSGGDRDGAAAVQYRRFMFGGFRRRLLMGRSWRPMLVAIPE</sequence>
<name>A0A8J5RV81_ZIZPA</name>
<comment type="caution">
    <text evidence="1">The sequence shown here is derived from an EMBL/GenBank/DDBJ whole genome shotgun (WGS) entry which is preliminary data.</text>
</comment>
<gene>
    <name evidence="1" type="ORF">GUJ93_ZPchr0008g13332</name>
</gene>
<dbReference type="AlphaFoldDB" id="A0A8J5RV81"/>
<dbReference type="Proteomes" id="UP000729402">
    <property type="component" value="Unassembled WGS sequence"/>
</dbReference>
<dbReference type="EMBL" id="JAAALK010000290">
    <property type="protein sequence ID" value="KAG8046209.1"/>
    <property type="molecule type" value="Genomic_DNA"/>
</dbReference>
<dbReference type="PANTHER" id="PTHR34542:SF2">
    <property type="entry name" value="OS01G0136300 PROTEIN"/>
    <property type="match status" value="1"/>
</dbReference>
<evidence type="ECO:0000313" key="1">
    <source>
        <dbReference type="EMBL" id="KAG8046209.1"/>
    </source>
</evidence>
<evidence type="ECO:0000313" key="2">
    <source>
        <dbReference type="Proteomes" id="UP000729402"/>
    </source>
</evidence>
<accession>A0A8J5RV81</accession>
<dbReference type="PANTHER" id="PTHR34542">
    <property type="entry name" value="OS08G0359900 PROTEIN"/>
    <property type="match status" value="1"/>
</dbReference>
<dbReference type="OrthoDB" id="696153at2759"/>
<organism evidence="1 2">
    <name type="scientific">Zizania palustris</name>
    <name type="common">Northern wild rice</name>
    <dbReference type="NCBI Taxonomy" id="103762"/>
    <lineage>
        <taxon>Eukaryota</taxon>
        <taxon>Viridiplantae</taxon>
        <taxon>Streptophyta</taxon>
        <taxon>Embryophyta</taxon>
        <taxon>Tracheophyta</taxon>
        <taxon>Spermatophyta</taxon>
        <taxon>Magnoliopsida</taxon>
        <taxon>Liliopsida</taxon>
        <taxon>Poales</taxon>
        <taxon>Poaceae</taxon>
        <taxon>BOP clade</taxon>
        <taxon>Oryzoideae</taxon>
        <taxon>Oryzeae</taxon>
        <taxon>Zizaniinae</taxon>
        <taxon>Zizania</taxon>
    </lineage>
</organism>
<reference evidence="1" key="2">
    <citation type="submission" date="2021-02" db="EMBL/GenBank/DDBJ databases">
        <authorList>
            <person name="Kimball J.A."/>
            <person name="Haas M.W."/>
            <person name="Macchietto M."/>
            <person name="Kono T."/>
            <person name="Duquette J."/>
            <person name="Shao M."/>
        </authorList>
    </citation>
    <scope>NUCLEOTIDE SEQUENCE</scope>
    <source>
        <tissue evidence="1">Fresh leaf tissue</tissue>
    </source>
</reference>
<reference evidence="1" key="1">
    <citation type="journal article" date="2021" name="bioRxiv">
        <title>Whole Genome Assembly and Annotation of Northern Wild Rice, Zizania palustris L., Supports a Whole Genome Duplication in the Zizania Genus.</title>
        <authorList>
            <person name="Haas M."/>
            <person name="Kono T."/>
            <person name="Macchietto M."/>
            <person name="Millas R."/>
            <person name="McGilp L."/>
            <person name="Shao M."/>
            <person name="Duquette J."/>
            <person name="Hirsch C.N."/>
            <person name="Kimball J."/>
        </authorList>
    </citation>
    <scope>NUCLEOTIDE SEQUENCE</scope>
    <source>
        <tissue evidence="1">Fresh leaf tissue</tissue>
    </source>
</reference>
<protein>
    <submittedName>
        <fullName evidence="1">Uncharacterized protein</fullName>
    </submittedName>
</protein>
<proteinExistence type="predicted"/>
<keyword evidence="2" id="KW-1185">Reference proteome</keyword>